<dbReference type="OrthoDB" id="18193at2759"/>
<reference evidence="2" key="2">
    <citation type="journal article" date="2020" name="Nat. Commun.">
        <title>Large-scale genome sequencing of mycorrhizal fungi provides insights into the early evolution of symbiotic traits.</title>
        <authorList>
            <person name="Miyauchi S."/>
            <person name="Kiss E."/>
            <person name="Kuo A."/>
            <person name="Drula E."/>
            <person name="Kohler A."/>
            <person name="Sanchez-Garcia M."/>
            <person name="Morin E."/>
            <person name="Andreopoulos B."/>
            <person name="Barry K.W."/>
            <person name="Bonito G."/>
            <person name="Buee M."/>
            <person name="Carver A."/>
            <person name="Chen C."/>
            <person name="Cichocki N."/>
            <person name="Clum A."/>
            <person name="Culley D."/>
            <person name="Crous P.W."/>
            <person name="Fauchery L."/>
            <person name="Girlanda M."/>
            <person name="Hayes R.D."/>
            <person name="Keri Z."/>
            <person name="LaButti K."/>
            <person name="Lipzen A."/>
            <person name="Lombard V."/>
            <person name="Magnuson J."/>
            <person name="Maillard F."/>
            <person name="Murat C."/>
            <person name="Nolan M."/>
            <person name="Ohm R.A."/>
            <person name="Pangilinan J."/>
            <person name="Pereira M.F."/>
            <person name="Perotto S."/>
            <person name="Peter M."/>
            <person name="Pfister S."/>
            <person name="Riley R."/>
            <person name="Sitrit Y."/>
            <person name="Stielow J.B."/>
            <person name="Szollosi G."/>
            <person name="Zifcakova L."/>
            <person name="Stursova M."/>
            <person name="Spatafora J.W."/>
            <person name="Tedersoo L."/>
            <person name="Vaario L.M."/>
            <person name="Yamada A."/>
            <person name="Yan M."/>
            <person name="Wang P."/>
            <person name="Xu J."/>
            <person name="Bruns T."/>
            <person name="Baldrian P."/>
            <person name="Vilgalys R."/>
            <person name="Dunand C."/>
            <person name="Henrissat B."/>
            <person name="Grigoriev I.V."/>
            <person name="Hibbett D."/>
            <person name="Nagy L.G."/>
            <person name="Martin F.M."/>
        </authorList>
    </citation>
    <scope>NUCLEOTIDE SEQUENCE</scope>
    <source>
        <strain evidence="2">Prilba</strain>
    </source>
</reference>
<evidence type="ECO:0000259" key="1">
    <source>
        <dbReference type="Pfam" id="PF16035"/>
    </source>
</evidence>
<dbReference type="PANTHER" id="PTHR47284">
    <property type="entry name" value="FATTY-ACID-BINDING PROTEIN 2"/>
    <property type="match status" value="1"/>
</dbReference>
<proteinExistence type="predicted"/>
<name>A0A9P5TAH3_9AGAM</name>
<reference evidence="2" key="1">
    <citation type="submission" date="2019-10" db="EMBL/GenBank/DDBJ databases">
        <authorList>
            <consortium name="DOE Joint Genome Institute"/>
            <person name="Kuo A."/>
            <person name="Miyauchi S."/>
            <person name="Kiss E."/>
            <person name="Drula E."/>
            <person name="Kohler A."/>
            <person name="Sanchez-Garcia M."/>
            <person name="Andreopoulos B."/>
            <person name="Barry K.W."/>
            <person name="Bonito G."/>
            <person name="Buee M."/>
            <person name="Carver A."/>
            <person name="Chen C."/>
            <person name="Cichocki N."/>
            <person name="Clum A."/>
            <person name="Culley D."/>
            <person name="Crous P.W."/>
            <person name="Fauchery L."/>
            <person name="Girlanda M."/>
            <person name="Hayes R."/>
            <person name="Keri Z."/>
            <person name="LaButti K."/>
            <person name="Lipzen A."/>
            <person name="Lombard V."/>
            <person name="Magnuson J."/>
            <person name="Maillard F."/>
            <person name="Morin E."/>
            <person name="Murat C."/>
            <person name="Nolan M."/>
            <person name="Ohm R."/>
            <person name="Pangilinan J."/>
            <person name="Pereira M."/>
            <person name="Perotto S."/>
            <person name="Peter M."/>
            <person name="Riley R."/>
            <person name="Sitrit Y."/>
            <person name="Stielow B."/>
            <person name="Szollosi G."/>
            <person name="Zifcakova L."/>
            <person name="Stursova M."/>
            <person name="Spatafora J.W."/>
            <person name="Tedersoo L."/>
            <person name="Vaario L.-M."/>
            <person name="Yamada A."/>
            <person name="Yan M."/>
            <person name="Wang P."/>
            <person name="Xu J."/>
            <person name="Bruns T."/>
            <person name="Baldrian P."/>
            <person name="Vilgalys R."/>
            <person name="Henrissat B."/>
            <person name="Grigoriev I.V."/>
            <person name="Hibbett D."/>
            <person name="Nagy L.G."/>
            <person name="Martin F.M."/>
        </authorList>
    </citation>
    <scope>NUCLEOTIDE SEQUENCE</scope>
    <source>
        <strain evidence="2">Prilba</strain>
    </source>
</reference>
<dbReference type="InterPro" id="IPR016088">
    <property type="entry name" value="Chalcone_isomerase_3-sand"/>
</dbReference>
<evidence type="ECO:0000313" key="2">
    <source>
        <dbReference type="EMBL" id="KAF8481899.1"/>
    </source>
</evidence>
<dbReference type="InterPro" id="IPR016087">
    <property type="entry name" value="Chalcone_isomerase"/>
</dbReference>
<accession>A0A9P5TAH3</accession>
<organism evidence="2 3">
    <name type="scientific">Russula ochroleuca</name>
    <dbReference type="NCBI Taxonomy" id="152965"/>
    <lineage>
        <taxon>Eukaryota</taxon>
        <taxon>Fungi</taxon>
        <taxon>Dikarya</taxon>
        <taxon>Basidiomycota</taxon>
        <taxon>Agaricomycotina</taxon>
        <taxon>Agaricomycetes</taxon>
        <taxon>Russulales</taxon>
        <taxon>Russulaceae</taxon>
        <taxon>Russula</taxon>
    </lineage>
</organism>
<gene>
    <name evidence="2" type="ORF">DFH94DRAFT_412668</name>
</gene>
<sequence length="262" mass="29035">MILRPILISAFSRHHLLHFPNVVKQRPQRLRPVTIGAAALAFSMAVGLVHLDSDTFRDQETTVVDPATSIEFPTTLQIPSKGALPEFTLIGVGVRFVSFLRIKVYSAAFYADLSNPNLKIPSSASPEEKVKYIVRNTACVLRIIPTRNTTYTHLRDGFVRALEKRQWIAHQAGELSSDEQLMLQAPMGQLRSAFPNAPLVKGTPLDLVLTPPDLKQPRALIIRDLGAIQNGWVAQGLFLSFFDEQGNSAALKQSVFDRVAQL</sequence>
<dbReference type="GO" id="GO:0016872">
    <property type="term" value="F:intramolecular lyase activity"/>
    <property type="evidence" value="ECO:0007669"/>
    <property type="project" value="InterPro"/>
</dbReference>
<comment type="caution">
    <text evidence="2">The sequence shown here is derived from an EMBL/GenBank/DDBJ whole genome shotgun (WGS) entry which is preliminary data.</text>
</comment>
<keyword evidence="2" id="KW-0413">Isomerase</keyword>
<dbReference type="InterPro" id="IPR036298">
    <property type="entry name" value="Chalcone_isomerase_sf"/>
</dbReference>
<keyword evidence="3" id="KW-1185">Reference proteome</keyword>
<dbReference type="PANTHER" id="PTHR47284:SF3">
    <property type="entry name" value="FATTY-ACID-BINDING PROTEIN 2"/>
    <property type="match status" value="1"/>
</dbReference>
<dbReference type="Pfam" id="PF16035">
    <property type="entry name" value="Chalcone_2"/>
    <property type="match status" value="2"/>
</dbReference>
<dbReference type="Gene3D" id="3.50.70.10">
    <property type="match status" value="1"/>
</dbReference>
<dbReference type="EMBL" id="WHVB01000006">
    <property type="protein sequence ID" value="KAF8481899.1"/>
    <property type="molecule type" value="Genomic_DNA"/>
</dbReference>
<dbReference type="Proteomes" id="UP000759537">
    <property type="component" value="Unassembled WGS sequence"/>
</dbReference>
<evidence type="ECO:0000313" key="3">
    <source>
        <dbReference type="Proteomes" id="UP000759537"/>
    </source>
</evidence>
<dbReference type="SUPFAM" id="SSF54626">
    <property type="entry name" value="Chalcone isomerase"/>
    <property type="match status" value="1"/>
</dbReference>
<dbReference type="AlphaFoldDB" id="A0A9P5TAH3"/>
<feature type="domain" description="Chalcone isomerase" evidence="1">
    <location>
        <begin position="135"/>
        <end position="255"/>
    </location>
</feature>
<feature type="domain" description="Chalcone isomerase" evidence="1">
    <location>
        <begin position="86"/>
        <end position="114"/>
    </location>
</feature>
<protein>
    <submittedName>
        <fullName evidence="2">Chalcone-flavanone isomerase-domain-containing protein</fullName>
    </submittedName>
</protein>